<accession>A0A915Q4Q9</accession>
<dbReference type="PANTHER" id="PTHR11238:SF9">
    <property type="entry name" value="PROMININ, ISOFORM D"/>
    <property type="match status" value="1"/>
</dbReference>
<evidence type="ECO:0000256" key="7">
    <source>
        <dbReference type="SAM" id="Phobius"/>
    </source>
</evidence>
<feature type="transmembrane region" description="Helical" evidence="7">
    <location>
        <begin position="105"/>
        <end position="127"/>
    </location>
</feature>
<comment type="subcellular location">
    <subcellularLocation>
        <location evidence="1">Membrane</location>
        <topology evidence="1">Multi-pass membrane protein</topology>
    </subcellularLocation>
</comment>
<feature type="transmembrane region" description="Helical" evidence="7">
    <location>
        <begin position="649"/>
        <end position="668"/>
    </location>
</feature>
<evidence type="ECO:0000256" key="4">
    <source>
        <dbReference type="ARBA" id="ARBA00022989"/>
    </source>
</evidence>
<feature type="transmembrane region" description="Helical" evidence="7">
    <location>
        <begin position="139"/>
        <end position="163"/>
    </location>
</feature>
<keyword evidence="3 7" id="KW-0812">Transmembrane</keyword>
<proteinExistence type="inferred from homology"/>
<dbReference type="WBParaSite" id="sdigi.contig97.g4242.t1">
    <property type="protein sequence ID" value="sdigi.contig97.g4242.t1"/>
    <property type="gene ID" value="sdigi.contig97.g4242"/>
</dbReference>
<comment type="similarity">
    <text evidence="2">Belongs to the prominin family.</text>
</comment>
<dbReference type="InterPro" id="IPR008795">
    <property type="entry name" value="Prominin"/>
</dbReference>
<protein>
    <submittedName>
        <fullName evidence="9">Uncharacterized protein</fullName>
    </submittedName>
</protein>
<dbReference type="GO" id="GO:0016020">
    <property type="term" value="C:membrane"/>
    <property type="evidence" value="ECO:0007669"/>
    <property type="project" value="UniProtKB-SubCell"/>
</dbReference>
<feature type="transmembrane region" description="Helical" evidence="7">
    <location>
        <begin position="383"/>
        <end position="403"/>
    </location>
</feature>
<evidence type="ECO:0000256" key="3">
    <source>
        <dbReference type="ARBA" id="ARBA00022692"/>
    </source>
</evidence>
<feature type="transmembrane region" description="Helical" evidence="7">
    <location>
        <begin position="689"/>
        <end position="710"/>
    </location>
</feature>
<reference evidence="9" key="1">
    <citation type="submission" date="2022-11" db="UniProtKB">
        <authorList>
            <consortium name="WormBaseParasite"/>
        </authorList>
    </citation>
    <scope>IDENTIFICATION</scope>
</reference>
<dbReference type="Pfam" id="PF05478">
    <property type="entry name" value="Prominin"/>
    <property type="match status" value="1"/>
</dbReference>
<evidence type="ECO:0000313" key="9">
    <source>
        <dbReference type="WBParaSite" id="sdigi.contig97.g4242.t1"/>
    </source>
</evidence>
<dbReference type="PANTHER" id="PTHR11238">
    <property type="entry name" value="PROMININ ISOFORM D-RELATED"/>
    <property type="match status" value="1"/>
</dbReference>
<keyword evidence="5 7" id="KW-0472">Membrane</keyword>
<evidence type="ECO:0000256" key="5">
    <source>
        <dbReference type="ARBA" id="ARBA00023136"/>
    </source>
</evidence>
<sequence length="712" mass="81176">MTSRFSVIHGQFRETAVSINLTNDSMEQFQPEKCPKKSIYLTSVDCSYGAIDIFYDIAQQICRKMQAKLDDNYLQVLTNITTIETTGDIIDSAKNFLYNNPWACLLLFSAFGFTLLLPISGLFVFCRSKKREHTNSSQILSFGYLLFLISVQTIMIGSLLLSLESIDNTINNTNNIDKIVKNITSDITNVQDVVLDNLKCEIKLTLVELFDRMRYVLWELPANVFHLYKATDGYKNIQSVANNLENIIYALNETVESAEKLSCEIRNLPLHLQSKVANLTVINNNIISCTRKMSENSKDAQCKMNDTWSNLDHAVFNSEEMNNILQEGNALIDDAGNQTVKVIEVISNGSDIVTKFVKYSNHKVDTIHRQYTEFQEYIDVGNILYLLLITPTLIVIIPTIILAFCGMARLFVSVSFATGYGLETFCLSVFNDPDMRLISALPLFRFNVENPIETFTLNIGSVMKRCKEDKTILSVLKFERLMNADAIMKQINIDSLQKKGTDAIRAIDFKQYFPKELFNKLVENSENLRNINRKLQNITIPDEVAKLNDSLCVSFNSMKNNVSNLIEILSYSINSTNQVIEYLYSSEITNQIIELFAEGFNSIVVNVTDYIQDSMNYLLENSYSCRPLYDIWEGTSTILSHKISRPLQGLWMSTGLLALSFIPVIIFTSRIVSVKSYWLKRILTFRSKAWLLHDTFVCFSTPVVFTPVVWPF</sequence>
<evidence type="ECO:0000313" key="8">
    <source>
        <dbReference type="Proteomes" id="UP000887581"/>
    </source>
</evidence>
<keyword evidence="6" id="KW-0325">Glycoprotein</keyword>
<organism evidence="8 9">
    <name type="scientific">Setaria digitata</name>
    <dbReference type="NCBI Taxonomy" id="48799"/>
    <lineage>
        <taxon>Eukaryota</taxon>
        <taxon>Metazoa</taxon>
        <taxon>Ecdysozoa</taxon>
        <taxon>Nematoda</taxon>
        <taxon>Chromadorea</taxon>
        <taxon>Rhabditida</taxon>
        <taxon>Spirurina</taxon>
        <taxon>Spiruromorpha</taxon>
        <taxon>Filarioidea</taxon>
        <taxon>Setariidae</taxon>
        <taxon>Setaria</taxon>
    </lineage>
</organism>
<keyword evidence="4 7" id="KW-1133">Transmembrane helix</keyword>
<name>A0A915Q4Q9_9BILA</name>
<evidence type="ECO:0000256" key="6">
    <source>
        <dbReference type="ARBA" id="ARBA00023180"/>
    </source>
</evidence>
<dbReference type="AlphaFoldDB" id="A0A915Q4Q9"/>
<evidence type="ECO:0000256" key="1">
    <source>
        <dbReference type="ARBA" id="ARBA00004141"/>
    </source>
</evidence>
<evidence type="ECO:0000256" key="2">
    <source>
        <dbReference type="ARBA" id="ARBA00006058"/>
    </source>
</evidence>
<dbReference type="Proteomes" id="UP000887581">
    <property type="component" value="Unplaced"/>
</dbReference>
<keyword evidence="8" id="KW-1185">Reference proteome</keyword>